<reference evidence="2 3" key="1">
    <citation type="submission" date="2021-01" db="EMBL/GenBank/DDBJ databases">
        <title>Whole genome shotgun sequence of Microbispora corallina NBRC 16416.</title>
        <authorList>
            <person name="Komaki H."/>
            <person name="Tamura T."/>
        </authorList>
    </citation>
    <scope>NUCLEOTIDE SEQUENCE [LARGE SCALE GENOMIC DNA]</scope>
    <source>
        <strain evidence="2 3">NBRC 16416</strain>
    </source>
</reference>
<feature type="compositionally biased region" description="Gly residues" evidence="1">
    <location>
        <begin position="1"/>
        <end position="10"/>
    </location>
</feature>
<name>A0ABQ4FTC2_9ACTN</name>
<evidence type="ECO:0000256" key="1">
    <source>
        <dbReference type="SAM" id="MobiDB-lite"/>
    </source>
</evidence>
<proteinExistence type="predicted"/>
<gene>
    <name evidence="2" type="ORF">Mco01_10710</name>
</gene>
<feature type="region of interest" description="Disordered" evidence="1">
    <location>
        <begin position="1"/>
        <end position="79"/>
    </location>
</feature>
<comment type="caution">
    <text evidence="2">The sequence shown here is derived from an EMBL/GenBank/DDBJ whole genome shotgun (WGS) entry which is preliminary data.</text>
</comment>
<accession>A0ABQ4FTC2</accession>
<dbReference type="Proteomes" id="UP000603904">
    <property type="component" value="Unassembled WGS sequence"/>
</dbReference>
<sequence length="94" mass="9303">MTVGGDGCSGEGWTAPHPAGPYDQAGGADGARHRAAAGPLVPLSGDIANRSGYAAGEAGTEVPDQEQPAVRQVMEPPVVTGNGRSGKIVLPSVV</sequence>
<dbReference type="EMBL" id="BOOC01000003">
    <property type="protein sequence ID" value="GIH38071.1"/>
    <property type="molecule type" value="Genomic_DNA"/>
</dbReference>
<keyword evidence="3" id="KW-1185">Reference proteome</keyword>
<protein>
    <submittedName>
        <fullName evidence="2">Uncharacterized protein</fullName>
    </submittedName>
</protein>
<evidence type="ECO:0000313" key="2">
    <source>
        <dbReference type="EMBL" id="GIH38071.1"/>
    </source>
</evidence>
<evidence type="ECO:0000313" key="3">
    <source>
        <dbReference type="Proteomes" id="UP000603904"/>
    </source>
</evidence>
<organism evidence="2 3">
    <name type="scientific">Microbispora corallina</name>
    <dbReference type="NCBI Taxonomy" id="83302"/>
    <lineage>
        <taxon>Bacteria</taxon>
        <taxon>Bacillati</taxon>
        <taxon>Actinomycetota</taxon>
        <taxon>Actinomycetes</taxon>
        <taxon>Streptosporangiales</taxon>
        <taxon>Streptosporangiaceae</taxon>
        <taxon>Microbispora</taxon>
    </lineage>
</organism>